<dbReference type="RefSeq" id="WP_255177553.1">
    <property type="nucleotide sequence ID" value="NZ_CP101462.1"/>
</dbReference>
<evidence type="ECO:0000313" key="5">
    <source>
        <dbReference type="EMBL" id="UTT43127.1"/>
    </source>
</evidence>
<proteinExistence type="inferred from homology"/>
<reference evidence="5" key="1">
    <citation type="submission" date="2022-07" db="EMBL/GenBank/DDBJ databases">
        <title>Complete genome of CX2.</title>
        <authorList>
            <person name="Cao G."/>
        </authorList>
    </citation>
    <scope>NUCLEOTIDE SEQUENCE</scope>
    <source>
        <strain evidence="5">CX2</strain>
    </source>
</reference>
<dbReference type="SUPFAM" id="SSF141986">
    <property type="entry name" value="LD-carboxypeptidase A C-terminal domain-like"/>
    <property type="match status" value="1"/>
</dbReference>
<evidence type="ECO:0000256" key="2">
    <source>
        <dbReference type="ARBA" id="ARBA00022801"/>
    </source>
</evidence>
<dbReference type="InterPro" id="IPR003507">
    <property type="entry name" value="S66_fam"/>
</dbReference>
<dbReference type="Pfam" id="PF17676">
    <property type="entry name" value="Peptidase_S66C"/>
    <property type="match status" value="1"/>
</dbReference>
<dbReference type="Pfam" id="PF02016">
    <property type="entry name" value="Peptidase_S66"/>
    <property type="match status" value="1"/>
</dbReference>
<dbReference type="InterPro" id="IPR029062">
    <property type="entry name" value="Class_I_gatase-like"/>
</dbReference>
<dbReference type="PANTHER" id="PTHR30237:SF5">
    <property type="entry name" value="CARBOXYPEPTIDASE VC_A0337-RELATED"/>
    <property type="match status" value="1"/>
</dbReference>
<dbReference type="InterPro" id="IPR040921">
    <property type="entry name" value="Peptidase_S66C"/>
</dbReference>
<protein>
    <submittedName>
        <fullName evidence="5">LD-carboxypeptidase</fullName>
    </submittedName>
</protein>
<keyword evidence="2" id="KW-0378">Hydrolase</keyword>
<sequence>MSNKQPPALRPGDTIGIITPSFPAPVRFPERYARGTEQLRRMGFLVREGRCTHRSEGYRSASIRERAEEFNELLRDDDVKAIISTIGGTNSNSLLPYIDYEALRRRPKIIMGYSDVTALLLACYTQTGVTTFYGPAIIPSFGEYETMFADGERYVREVLCLERTAPYTLDVPREWTEEMIDWSTQDREKKFYPNEGWLTLQGGQARGKLIGGNLNTMTGFLKSDYFPDMEGAILFLEDSFKTMADEERSLSMLKLGGVFNQINGLIIGKHEHFDAGGAPFTFEELVLEVLGDVDFPILTNVDIGHTFPSHVFPIGIDVMLDATAGTITFLEDGVTR</sequence>
<evidence type="ECO:0000313" key="6">
    <source>
        <dbReference type="Proteomes" id="UP001060325"/>
    </source>
</evidence>
<dbReference type="Gene3D" id="3.50.30.60">
    <property type="entry name" value="LD-carboxypeptidase A C-terminal domain-like"/>
    <property type="match status" value="1"/>
</dbReference>
<dbReference type="Proteomes" id="UP001060325">
    <property type="component" value="Chromosome"/>
</dbReference>
<dbReference type="EMBL" id="CP101462">
    <property type="protein sequence ID" value="UTT43127.1"/>
    <property type="molecule type" value="Genomic_DNA"/>
</dbReference>
<name>A0ABY5FPH5_9BACL</name>
<feature type="domain" description="LD-carboxypeptidase C-terminal" evidence="4">
    <location>
        <begin position="206"/>
        <end position="319"/>
    </location>
</feature>
<dbReference type="CDD" id="cd07062">
    <property type="entry name" value="Peptidase_S66_mccF_like"/>
    <property type="match status" value="1"/>
</dbReference>
<feature type="domain" description="LD-carboxypeptidase N-terminal" evidence="3">
    <location>
        <begin position="15"/>
        <end position="134"/>
    </location>
</feature>
<dbReference type="SUPFAM" id="SSF52317">
    <property type="entry name" value="Class I glutamine amidotransferase-like"/>
    <property type="match status" value="1"/>
</dbReference>
<dbReference type="InterPro" id="IPR027461">
    <property type="entry name" value="Carboxypeptidase_A_C_sf"/>
</dbReference>
<evidence type="ECO:0000256" key="1">
    <source>
        <dbReference type="ARBA" id="ARBA00010233"/>
    </source>
</evidence>
<dbReference type="InterPro" id="IPR040449">
    <property type="entry name" value="Peptidase_S66_N"/>
</dbReference>
<dbReference type="InterPro" id="IPR027478">
    <property type="entry name" value="LdcA_N"/>
</dbReference>
<gene>
    <name evidence="5" type="ORF">NMQ00_01120</name>
</gene>
<comment type="similarity">
    <text evidence="1">Belongs to the peptidase S66 family.</text>
</comment>
<accession>A0ABY5FPH5</accession>
<evidence type="ECO:0000259" key="4">
    <source>
        <dbReference type="Pfam" id="PF17676"/>
    </source>
</evidence>
<organism evidence="5 6">
    <name type="scientific">Exiguobacterium aurantiacum</name>
    <dbReference type="NCBI Taxonomy" id="33987"/>
    <lineage>
        <taxon>Bacteria</taxon>
        <taxon>Bacillati</taxon>
        <taxon>Bacillota</taxon>
        <taxon>Bacilli</taxon>
        <taxon>Bacillales</taxon>
        <taxon>Bacillales Family XII. Incertae Sedis</taxon>
        <taxon>Exiguobacterium</taxon>
    </lineage>
</organism>
<dbReference type="Gene3D" id="3.40.50.10740">
    <property type="entry name" value="Class I glutamine amidotransferase-like"/>
    <property type="match status" value="1"/>
</dbReference>
<evidence type="ECO:0000259" key="3">
    <source>
        <dbReference type="Pfam" id="PF02016"/>
    </source>
</evidence>
<dbReference type="PIRSF" id="PIRSF028757">
    <property type="entry name" value="LD-carboxypeptidase"/>
    <property type="match status" value="1"/>
</dbReference>
<dbReference type="PANTHER" id="PTHR30237">
    <property type="entry name" value="MURAMOYLTETRAPEPTIDE CARBOXYPEPTIDASE"/>
    <property type="match status" value="1"/>
</dbReference>
<keyword evidence="6" id="KW-1185">Reference proteome</keyword>